<evidence type="ECO:0000313" key="1">
    <source>
        <dbReference type="EMBL" id="SMD24918.1"/>
    </source>
</evidence>
<dbReference type="OrthoDB" id="3385501at2"/>
<dbReference type="AlphaFoldDB" id="A0A1Y5Y381"/>
<name>A0A1Y5Y381_KIBAR</name>
<gene>
    <name evidence="1" type="ORF">SAMN05661093_08791</name>
</gene>
<accession>A0A1Y5Y381</accession>
<evidence type="ECO:0008006" key="3">
    <source>
        <dbReference type="Google" id="ProtNLM"/>
    </source>
</evidence>
<proteinExistence type="predicted"/>
<evidence type="ECO:0000313" key="2">
    <source>
        <dbReference type="Proteomes" id="UP000192674"/>
    </source>
</evidence>
<dbReference type="RefSeq" id="WP_051895253.1">
    <property type="nucleotide sequence ID" value="NZ_FWXV01000011.1"/>
</dbReference>
<reference evidence="1 2" key="1">
    <citation type="submission" date="2017-04" db="EMBL/GenBank/DDBJ databases">
        <authorList>
            <person name="Afonso C.L."/>
            <person name="Miller P.J."/>
            <person name="Scott M.A."/>
            <person name="Spackman E."/>
            <person name="Goraichik I."/>
            <person name="Dimitrov K.M."/>
            <person name="Suarez D.L."/>
            <person name="Swayne D.E."/>
        </authorList>
    </citation>
    <scope>NUCLEOTIDE SEQUENCE [LARGE SCALE GENOMIC DNA]</scope>
    <source>
        <strain evidence="1 2">DSM 43828</strain>
    </source>
</reference>
<keyword evidence="2" id="KW-1185">Reference proteome</keyword>
<dbReference type="Proteomes" id="UP000192674">
    <property type="component" value="Unassembled WGS sequence"/>
</dbReference>
<protein>
    <recommendedName>
        <fullName evidence="3">ESX-1 secretion-associated protein</fullName>
    </recommendedName>
</protein>
<dbReference type="EMBL" id="FWXV01000011">
    <property type="protein sequence ID" value="SMD24918.1"/>
    <property type="molecule type" value="Genomic_DNA"/>
</dbReference>
<organism evidence="1 2">
    <name type="scientific">Kibdelosporangium aridum</name>
    <dbReference type="NCBI Taxonomy" id="2030"/>
    <lineage>
        <taxon>Bacteria</taxon>
        <taxon>Bacillati</taxon>
        <taxon>Actinomycetota</taxon>
        <taxon>Actinomycetes</taxon>
        <taxon>Pseudonocardiales</taxon>
        <taxon>Pseudonocardiaceae</taxon>
        <taxon>Kibdelosporangium</taxon>
    </lineage>
</organism>
<sequence length="108" mass="11142">MSTPGYEIEDPATLSTHAGKVAGVADMIREANTAGQQVGLGGVGAYGVLCSPLMIPALQAFQGDMDDLLQSSSDLAGALADGIKRAITDYTGVEQQIKAQNDELGWTS</sequence>